<feature type="domain" description="Polyketide synthase-like methyltransferase" evidence="6">
    <location>
        <begin position="36"/>
        <end position="311"/>
    </location>
</feature>
<keyword evidence="2" id="KW-0017">Alkaloid metabolism</keyword>
<sequence>MVYHSYLLLSQGPNLIMDGATTSVQAAHLYNGVDALWKVLFGSHIHVGYYPTTDRSARLADAQEHTIDKIIATAGLTKSGVRQLLDVGCGVGGTSIHIAKKLGCRALGVNISPEQVASANELALQQGLLPSQVRFVVGDALELPQPVGTADVVLSFESACYMPDKRRFVQQLASRVQPGGKLVLVDFCRGADALNEEQAGYLRQMDQLFKTAGDWHSMQEYLDMLREEGLTVTCCEDWSSNIRGFWEANLVELFSVVPETTKQGQLSYALAVIKKLLLTGALVVAGGWPTLKMAGTFLLAMQQRIVGGAFSSGALRYQCVVAKKK</sequence>
<evidence type="ECO:0000256" key="2">
    <source>
        <dbReference type="ARBA" id="ARBA00022589"/>
    </source>
</evidence>
<proteinExistence type="predicted"/>
<protein>
    <recommendedName>
        <fullName evidence="6">Polyketide synthase-like methyltransferase domain-containing protein</fullName>
    </recommendedName>
</protein>
<evidence type="ECO:0000256" key="5">
    <source>
        <dbReference type="ARBA" id="ARBA00022691"/>
    </source>
</evidence>
<dbReference type="EMBL" id="CP126222">
    <property type="protein sequence ID" value="WIA23016.1"/>
    <property type="molecule type" value="Genomic_DNA"/>
</dbReference>
<evidence type="ECO:0000313" key="8">
    <source>
        <dbReference type="Proteomes" id="UP001244341"/>
    </source>
</evidence>
<dbReference type="CDD" id="cd02440">
    <property type="entry name" value="AdoMet_MTases"/>
    <property type="match status" value="1"/>
</dbReference>
<keyword evidence="3" id="KW-0489">Methyltransferase</keyword>
<dbReference type="SUPFAM" id="SSF53335">
    <property type="entry name" value="S-adenosyl-L-methionine-dependent methyltransferases"/>
    <property type="match status" value="1"/>
</dbReference>
<reference evidence="7 8" key="1">
    <citation type="submission" date="2023-05" db="EMBL/GenBank/DDBJ databases">
        <title>A 100% complete, gapless, phased diploid assembly of the Scenedesmus obliquus UTEX 3031 genome.</title>
        <authorList>
            <person name="Biondi T.C."/>
            <person name="Hanschen E.R."/>
            <person name="Kwon T."/>
            <person name="Eng W."/>
            <person name="Kruse C.P.S."/>
            <person name="Koehler S.I."/>
            <person name="Kunde Y."/>
            <person name="Gleasner C.D."/>
            <person name="You Mak K.T."/>
            <person name="Polle J."/>
            <person name="Hovde B.T."/>
            <person name="Starkenburg S.R."/>
        </authorList>
    </citation>
    <scope>NUCLEOTIDE SEQUENCE [LARGE SCALE GENOMIC DNA]</scope>
    <source>
        <strain evidence="7 8">DOE0152z</strain>
    </source>
</reference>
<keyword evidence="4" id="KW-0808">Transferase</keyword>
<name>A0ABY8URN4_TETOB</name>
<dbReference type="Pfam" id="PF08241">
    <property type="entry name" value="Methyltransf_11"/>
    <property type="match status" value="1"/>
</dbReference>
<dbReference type="Proteomes" id="UP001244341">
    <property type="component" value="Chromosome 15b"/>
</dbReference>
<dbReference type="PANTHER" id="PTHR44068">
    <property type="entry name" value="ZGC:194242"/>
    <property type="match status" value="1"/>
</dbReference>
<keyword evidence="5" id="KW-0949">S-adenosyl-L-methionine</keyword>
<dbReference type="InterPro" id="IPR020803">
    <property type="entry name" value="MeTfrase_dom"/>
</dbReference>
<dbReference type="SMART" id="SM00828">
    <property type="entry name" value="PKS_MT"/>
    <property type="match status" value="1"/>
</dbReference>
<organism evidence="7 8">
    <name type="scientific">Tetradesmus obliquus</name>
    <name type="common">Green alga</name>
    <name type="synonym">Acutodesmus obliquus</name>
    <dbReference type="NCBI Taxonomy" id="3088"/>
    <lineage>
        <taxon>Eukaryota</taxon>
        <taxon>Viridiplantae</taxon>
        <taxon>Chlorophyta</taxon>
        <taxon>core chlorophytes</taxon>
        <taxon>Chlorophyceae</taxon>
        <taxon>CS clade</taxon>
        <taxon>Sphaeropleales</taxon>
        <taxon>Scenedesmaceae</taxon>
        <taxon>Tetradesmus</taxon>
    </lineage>
</organism>
<evidence type="ECO:0000256" key="1">
    <source>
        <dbReference type="ARBA" id="ARBA00004913"/>
    </source>
</evidence>
<evidence type="ECO:0000313" key="7">
    <source>
        <dbReference type="EMBL" id="WIA23016.1"/>
    </source>
</evidence>
<dbReference type="Gene3D" id="3.40.50.150">
    <property type="entry name" value="Vaccinia Virus protein VP39"/>
    <property type="match status" value="1"/>
</dbReference>
<comment type="pathway">
    <text evidence="1">Alkaloid biosynthesis.</text>
</comment>
<evidence type="ECO:0000259" key="6">
    <source>
        <dbReference type="SMART" id="SM00828"/>
    </source>
</evidence>
<dbReference type="InterPro" id="IPR050447">
    <property type="entry name" value="Erg6_SMT_methyltransf"/>
</dbReference>
<accession>A0ABY8URN4</accession>
<keyword evidence="8" id="KW-1185">Reference proteome</keyword>
<dbReference type="InterPro" id="IPR029063">
    <property type="entry name" value="SAM-dependent_MTases_sf"/>
</dbReference>
<evidence type="ECO:0000256" key="3">
    <source>
        <dbReference type="ARBA" id="ARBA00022603"/>
    </source>
</evidence>
<dbReference type="InterPro" id="IPR013216">
    <property type="entry name" value="Methyltransf_11"/>
</dbReference>
<dbReference type="PANTHER" id="PTHR44068:SF11">
    <property type="entry name" value="GERANYL DIPHOSPHATE 2-C-METHYLTRANSFERASE"/>
    <property type="match status" value="1"/>
</dbReference>
<gene>
    <name evidence="7" type="ORF">OEZ85_001366</name>
</gene>
<evidence type="ECO:0000256" key="4">
    <source>
        <dbReference type="ARBA" id="ARBA00022679"/>
    </source>
</evidence>